<dbReference type="AlphaFoldDB" id="A0A6I4W698"/>
<reference evidence="2 3" key="1">
    <citation type="submission" date="2019-12" db="EMBL/GenBank/DDBJ databases">
        <title>Nocardia macrotermitis sp. nov. and Nocardia aurantia sp. nov., isolated from the gut of the fungus growing-termite Macrotermes natalensis.</title>
        <authorList>
            <person name="Christine B."/>
            <person name="Rene B."/>
        </authorList>
    </citation>
    <scope>NUCLEOTIDE SEQUENCE [LARGE SCALE GENOMIC DNA]</scope>
    <source>
        <strain evidence="2 3">DSM 102126</strain>
    </source>
</reference>
<comment type="caution">
    <text evidence="2">The sequence shown here is derived from an EMBL/GenBank/DDBJ whole genome shotgun (WGS) entry which is preliminary data.</text>
</comment>
<dbReference type="Gene3D" id="1.20.1250.20">
    <property type="entry name" value="MFS general substrate transporter like domains"/>
    <property type="match status" value="1"/>
</dbReference>
<organism evidence="2 3">
    <name type="scientific">Actinomadura rayongensis</name>
    <dbReference type="NCBI Taxonomy" id="1429076"/>
    <lineage>
        <taxon>Bacteria</taxon>
        <taxon>Bacillati</taxon>
        <taxon>Actinomycetota</taxon>
        <taxon>Actinomycetes</taxon>
        <taxon>Streptosporangiales</taxon>
        <taxon>Thermomonosporaceae</taxon>
        <taxon>Actinomadura</taxon>
    </lineage>
</organism>
<feature type="transmembrane region" description="Helical" evidence="1">
    <location>
        <begin position="78"/>
        <end position="98"/>
    </location>
</feature>
<dbReference type="OrthoDB" id="4528313at2"/>
<keyword evidence="3" id="KW-1185">Reference proteome</keyword>
<evidence type="ECO:0000256" key="1">
    <source>
        <dbReference type="SAM" id="Phobius"/>
    </source>
</evidence>
<protein>
    <submittedName>
        <fullName evidence="2">Uncharacterized protein</fullName>
    </submittedName>
</protein>
<keyword evidence="1" id="KW-0812">Transmembrane</keyword>
<dbReference type="Proteomes" id="UP000431901">
    <property type="component" value="Unassembled WGS sequence"/>
</dbReference>
<evidence type="ECO:0000313" key="2">
    <source>
        <dbReference type="EMBL" id="MXQ65697.1"/>
    </source>
</evidence>
<gene>
    <name evidence="2" type="ORF">GQ466_16845</name>
</gene>
<dbReference type="RefSeq" id="WP_161103757.1">
    <property type="nucleotide sequence ID" value="NZ_JBHLYI010000006.1"/>
</dbReference>
<sequence length="152" mass="16017">MTSQRTAVTGALVCYTKIAGALYTAYGHGDHQRCDPLGAIVGSPIGARWRPSRTLLTAALLPAFVAAPMLLMGSGAPWLAIAAAALLPGVLQAVYYVLWTTILQKNLAPEVLVRVNSWNMVAGYALNHALSWRAQVRSAEAGAGCDDVAIEV</sequence>
<evidence type="ECO:0000313" key="3">
    <source>
        <dbReference type="Proteomes" id="UP000431901"/>
    </source>
</evidence>
<keyword evidence="1" id="KW-1133">Transmembrane helix</keyword>
<proteinExistence type="predicted"/>
<feature type="transmembrane region" description="Helical" evidence="1">
    <location>
        <begin position="54"/>
        <end position="72"/>
    </location>
</feature>
<accession>A0A6I4W698</accession>
<dbReference type="SUPFAM" id="SSF103473">
    <property type="entry name" value="MFS general substrate transporter"/>
    <property type="match status" value="1"/>
</dbReference>
<keyword evidence="1" id="KW-0472">Membrane</keyword>
<dbReference type="InterPro" id="IPR036259">
    <property type="entry name" value="MFS_trans_sf"/>
</dbReference>
<name>A0A6I4W698_9ACTN</name>
<dbReference type="EMBL" id="WUTW01000002">
    <property type="protein sequence ID" value="MXQ65697.1"/>
    <property type="molecule type" value="Genomic_DNA"/>
</dbReference>